<evidence type="ECO:0000259" key="7">
    <source>
        <dbReference type="Pfam" id="PF01435"/>
    </source>
</evidence>
<dbReference type="PANTHER" id="PTHR22726">
    <property type="entry name" value="METALLOENDOPEPTIDASE OMA1"/>
    <property type="match status" value="1"/>
</dbReference>
<keyword evidence="2 8" id="KW-0645">Protease</keyword>
<evidence type="ECO:0000256" key="5">
    <source>
        <dbReference type="ARBA" id="ARBA00022833"/>
    </source>
</evidence>
<keyword evidence="3" id="KW-0479">Metal-binding</keyword>
<dbReference type="PANTHER" id="PTHR22726:SF1">
    <property type="entry name" value="METALLOENDOPEPTIDASE OMA1, MITOCHONDRIAL"/>
    <property type="match status" value="1"/>
</dbReference>
<keyword evidence="6" id="KW-0482">Metalloprotease</keyword>
<evidence type="ECO:0000256" key="4">
    <source>
        <dbReference type="ARBA" id="ARBA00022801"/>
    </source>
</evidence>
<dbReference type="Gene3D" id="1.25.40.10">
    <property type="entry name" value="Tetratricopeptide repeat domain"/>
    <property type="match status" value="1"/>
</dbReference>
<keyword evidence="5" id="KW-0862">Zinc</keyword>
<dbReference type="CDD" id="cd07324">
    <property type="entry name" value="M48C_Oma1-like"/>
    <property type="match status" value="1"/>
</dbReference>
<comment type="cofactor">
    <cofactor evidence="1">
        <name>Zn(2+)</name>
        <dbReference type="ChEBI" id="CHEBI:29105"/>
    </cofactor>
</comment>
<dbReference type="Pfam" id="PF01435">
    <property type="entry name" value="Peptidase_M48"/>
    <property type="match status" value="1"/>
</dbReference>
<evidence type="ECO:0000256" key="6">
    <source>
        <dbReference type="ARBA" id="ARBA00023049"/>
    </source>
</evidence>
<keyword evidence="4" id="KW-0378">Hydrolase</keyword>
<dbReference type="GO" id="GO:0004222">
    <property type="term" value="F:metalloendopeptidase activity"/>
    <property type="evidence" value="ECO:0007669"/>
    <property type="project" value="InterPro"/>
</dbReference>
<evidence type="ECO:0000313" key="8">
    <source>
        <dbReference type="EMBL" id="VAV93337.1"/>
    </source>
</evidence>
<dbReference type="AlphaFoldDB" id="A0A3B0RMM8"/>
<dbReference type="EMBL" id="UOEE01000164">
    <property type="protein sequence ID" value="VAV93337.1"/>
    <property type="molecule type" value="Genomic_DNA"/>
</dbReference>
<dbReference type="PROSITE" id="PS50005">
    <property type="entry name" value="TPR"/>
    <property type="match status" value="1"/>
</dbReference>
<reference evidence="8" key="1">
    <citation type="submission" date="2018-06" db="EMBL/GenBank/DDBJ databases">
        <authorList>
            <person name="Zhirakovskaya E."/>
        </authorList>
    </citation>
    <scope>NUCLEOTIDE SEQUENCE</scope>
</reference>
<dbReference type="SUPFAM" id="SSF48452">
    <property type="entry name" value="TPR-like"/>
    <property type="match status" value="1"/>
</dbReference>
<organism evidence="8">
    <name type="scientific">hydrothermal vent metagenome</name>
    <dbReference type="NCBI Taxonomy" id="652676"/>
    <lineage>
        <taxon>unclassified sequences</taxon>
        <taxon>metagenomes</taxon>
        <taxon>ecological metagenomes</taxon>
    </lineage>
</organism>
<evidence type="ECO:0000256" key="1">
    <source>
        <dbReference type="ARBA" id="ARBA00001947"/>
    </source>
</evidence>
<dbReference type="InterPro" id="IPR019734">
    <property type="entry name" value="TPR_rpt"/>
</dbReference>
<proteinExistence type="predicted"/>
<gene>
    <name evidence="8" type="ORF">MNBD_ALPHA06-2311</name>
</gene>
<dbReference type="GO" id="GO:0016020">
    <property type="term" value="C:membrane"/>
    <property type="evidence" value="ECO:0007669"/>
    <property type="project" value="TreeGrafter"/>
</dbReference>
<sequence>MGQVRDAEIEALMREFSDPIFEAAGLRPEDVRIYVINDPTMNAFVTGGQNMGLHTGIILTSNTPNELKGVIAHETGHMSGGHLARQSDAMKKAARPMILTMGLGILAAAAGEPRAAAALMASAQQFGTLTFFTHSRIQEAAADQAAANFMEATGQSGKGLIKFYQRFNYGEVMSGSKRYPYFRTHPLSSKRIDSLINEVGSAPHANAVDSPSDIFRFAMAKAKIIGFLNPQRIQRDYPDEDQSLPAKYARAIATYLDADTKQALQKIDELIKIEPENPYFNELYGQVLFESGRAKEAISYHQRAVDLAPKSPLLRLNLAQAMIATDTKENLELAYDHLQYVLRLEPDNSFAWYALSLLHEKAGNIGLAKLATAEQAYILHDYGRALGFAQRAKIDLRPNTPQWRRANDILLVIAADPRMQRSIKSGGH</sequence>
<feature type="domain" description="Peptidase M48" evidence="7">
    <location>
        <begin position="7"/>
        <end position="196"/>
    </location>
</feature>
<name>A0A3B0RMM8_9ZZZZ</name>
<dbReference type="InterPro" id="IPR011990">
    <property type="entry name" value="TPR-like_helical_dom_sf"/>
</dbReference>
<evidence type="ECO:0000256" key="2">
    <source>
        <dbReference type="ARBA" id="ARBA00022670"/>
    </source>
</evidence>
<dbReference type="Gene3D" id="3.30.2010.10">
    <property type="entry name" value="Metalloproteases ('zincins'), catalytic domain"/>
    <property type="match status" value="1"/>
</dbReference>
<protein>
    <submittedName>
        <fullName evidence="8">Zn-dependent protease, contains TPR repeats</fullName>
    </submittedName>
</protein>
<dbReference type="Pfam" id="PF14559">
    <property type="entry name" value="TPR_19"/>
    <property type="match status" value="1"/>
</dbReference>
<dbReference type="GO" id="GO:0051603">
    <property type="term" value="P:proteolysis involved in protein catabolic process"/>
    <property type="evidence" value="ECO:0007669"/>
    <property type="project" value="TreeGrafter"/>
</dbReference>
<dbReference type="GO" id="GO:0046872">
    <property type="term" value="F:metal ion binding"/>
    <property type="evidence" value="ECO:0007669"/>
    <property type="project" value="UniProtKB-KW"/>
</dbReference>
<dbReference type="InterPro" id="IPR051156">
    <property type="entry name" value="Mito/Outer_Membr_Metalloprot"/>
</dbReference>
<accession>A0A3B0RMM8</accession>
<evidence type="ECO:0000256" key="3">
    <source>
        <dbReference type="ARBA" id="ARBA00022723"/>
    </source>
</evidence>
<dbReference type="InterPro" id="IPR001915">
    <property type="entry name" value="Peptidase_M48"/>
</dbReference>